<comment type="caution">
    <text evidence="4">The sequence shown here is derived from an EMBL/GenBank/DDBJ whole genome shotgun (WGS) entry which is preliminary data.</text>
</comment>
<feature type="region of interest" description="Disordered" evidence="1">
    <location>
        <begin position="52"/>
        <end position="107"/>
    </location>
</feature>
<evidence type="ECO:0000313" key="5">
    <source>
        <dbReference type="Proteomes" id="UP000789595"/>
    </source>
</evidence>
<evidence type="ECO:0008006" key="6">
    <source>
        <dbReference type="Google" id="ProtNLM"/>
    </source>
</evidence>
<dbReference type="EMBL" id="CAKKNE010000005">
    <property type="protein sequence ID" value="CAH0377632.1"/>
    <property type="molecule type" value="Genomic_DNA"/>
</dbReference>
<feature type="region of interest" description="Disordered" evidence="1">
    <location>
        <begin position="642"/>
        <end position="672"/>
    </location>
</feature>
<reference evidence="4" key="1">
    <citation type="submission" date="2021-11" db="EMBL/GenBank/DDBJ databases">
        <authorList>
            <consortium name="Genoscope - CEA"/>
            <person name="William W."/>
        </authorList>
    </citation>
    <scope>NUCLEOTIDE SEQUENCE</scope>
</reference>
<dbReference type="OrthoDB" id="422728at2759"/>
<feature type="region of interest" description="Disordered" evidence="1">
    <location>
        <begin position="223"/>
        <end position="269"/>
    </location>
</feature>
<dbReference type="Proteomes" id="UP000789595">
    <property type="component" value="Unassembled WGS sequence"/>
</dbReference>
<dbReference type="Gene3D" id="2.40.40.50">
    <property type="entry name" value="Ubiquitin fusion degradation protein UFD1, N-terminal domain"/>
    <property type="match status" value="1"/>
</dbReference>
<dbReference type="GO" id="GO:0031593">
    <property type="term" value="F:polyubiquitin modification-dependent protein binding"/>
    <property type="evidence" value="ECO:0007669"/>
    <property type="project" value="TreeGrafter"/>
</dbReference>
<gene>
    <name evidence="4" type="ORF">PECAL_5P21700</name>
</gene>
<organism evidence="4 5">
    <name type="scientific">Pelagomonas calceolata</name>
    <dbReference type="NCBI Taxonomy" id="35677"/>
    <lineage>
        <taxon>Eukaryota</taxon>
        <taxon>Sar</taxon>
        <taxon>Stramenopiles</taxon>
        <taxon>Ochrophyta</taxon>
        <taxon>Pelagophyceae</taxon>
        <taxon>Pelagomonadales</taxon>
        <taxon>Pelagomonadaceae</taxon>
        <taxon>Pelagomonas</taxon>
    </lineage>
</organism>
<dbReference type="Pfam" id="PF13475">
    <property type="entry name" value="DUF4116"/>
    <property type="match status" value="1"/>
</dbReference>
<evidence type="ECO:0000313" key="4">
    <source>
        <dbReference type="EMBL" id="CAH0377632.1"/>
    </source>
</evidence>
<name>A0A8J2T1B5_9STRA</name>
<feature type="compositionally biased region" description="Acidic residues" evidence="1">
    <location>
        <begin position="657"/>
        <end position="672"/>
    </location>
</feature>
<dbReference type="GO" id="GO:0006511">
    <property type="term" value="P:ubiquitin-dependent protein catabolic process"/>
    <property type="evidence" value="ECO:0007669"/>
    <property type="project" value="InterPro"/>
</dbReference>
<dbReference type="GO" id="GO:0036503">
    <property type="term" value="P:ERAD pathway"/>
    <property type="evidence" value="ECO:0007669"/>
    <property type="project" value="TreeGrafter"/>
</dbReference>
<evidence type="ECO:0000256" key="1">
    <source>
        <dbReference type="SAM" id="MobiDB-lite"/>
    </source>
</evidence>
<dbReference type="PANTHER" id="PTHR12555:SF13">
    <property type="entry name" value="UBIQUITIN RECOGNITION FACTOR IN ER-ASSOCIATED DEGRADATION PROTEIN 1"/>
    <property type="match status" value="1"/>
</dbReference>
<dbReference type="InterPro" id="IPR004854">
    <property type="entry name" value="Ufd1-like"/>
</dbReference>
<proteinExistence type="predicted"/>
<evidence type="ECO:0000259" key="3">
    <source>
        <dbReference type="Pfam" id="PF24842"/>
    </source>
</evidence>
<dbReference type="Pfam" id="PF24842">
    <property type="entry name" value="UFD1_N2"/>
    <property type="match status" value="1"/>
</dbReference>
<dbReference type="Gene3D" id="3.10.330.10">
    <property type="match status" value="1"/>
</dbReference>
<feature type="domain" description="DUF4116" evidence="2">
    <location>
        <begin position="137"/>
        <end position="184"/>
    </location>
</feature>
<keyword evidence="5" id="KW-1185">Reference proteome</keyword>
<dbReference type="GO" id="GO:0034098">
    <property type="term" value="C:VCP-NPL4-UFD1 AAA ATPase complex"/>
    <property type="evidence" value="ECO:0007669"/>
    <property type="project" value="TreeGrafter"/>
</dbReference>
<feature type="domain" description="Ubiquitin fusion degradation protein UFD1 N-terminal subdomain 2" evidence="3">
    <location>
        <begin position="555"/>
        <end position="641"/>
    </location>
</feature>
<dbReference type="PANTHER" id="PTHR12555">
    <property type="entry name" value="UBIQUITIN FUSION DEGRADATON PROTEIN 1"/>
    <property type="match status" value="1"/>
</dbReference>
<sequence>MPWSPQPQIMARTKASHIRLPAEPAEHRVVAGTLTNRRRMGQEARRLERTFGPQRFNHLRRPATPPPEWHIDGEGTPPPVRYGRPRRAKRAPAPAPAAVPTGDSGHLVLPDDCVWPPPDSFREKSQTGGRPRPRADKFVAKSIVRNNGGALRHVEPELKGDRDVVLAAVRNSGRALEHASPSLRNDAAVVKVAVTQDATALRFASHKLQCDPDVFETAMASQGSRYGWGDSPKRSPTKSSSMEFPAPLSPKAKDLVPSPQAKEPGVARQGSVVLEGSGTMRIHHALLCLAGVAAITPRGTKALRLRGGTFCEFEAKQTGEQCGIEEPEKEVVKTIKASVLFPFKVLGAEGELAGAGVEWVTAKLEAAAAALGKSTGLEQAARRARLEQRVEDYNALQKASGTFHRAVLVLPLTPEFDPPRGQPGHGRVQFSDRVSASASVGKELTRRALEVPWHFKLEPLARNDDEELVEELGFEEVRPTRILGKDPLNRPLKARNGDALGSGIGVVPPLKRVFCSPLDFRAPENFLFVPLWMLRALRAKPYDVVFMTWVKLNDGVTIELQPHQDAFLKLANPRSVLENELKYYSSATRGSTISLLYEGKQYDFDVTDCVGRDGTQLDAYNPERCEGVAIQDADVSLDLAAHGLDKPPQKQQKVAADGDDDDEEDEDEEEES</sequence>
<evidence type="ECO:0000259" key="2">
    <source>
        <dbReference type="Pfam" id="PF13475"/>
    </source>
</evidence>
<dbReference type="InterPro" id="IPR055418">
    <property type="entry name" value="UFD1_N2"/>
</dbReference>
<dbReference type="AlphaFoldDB" id="A0A8J2T1B5"/>
<dbReference type="InterPro" id="IPR042299">
    <property type="entry name" value="Ufd1-like_Nn"/>
</dbReference>
<accession>A0A8J2T1B5</accession>
<protein>
    <recommendedName>
        <fullName evidence="6">DUF4116 domain-containing protein</fullName>
    </recommendedName>
</protein>
<dbReference type="InterPro" id="IPR025197">
    <property type="entry name" value="DUF4116"/>
</dbReference>